<comment type="caution">
    <text evidence="2">The sequence shown here is derived from an EMBL/GenBank/DDBJ whole genome shotgun (WGS) entry which is preliminary data.</text>
</comment>
<proteinExistence type="predicted"/>
<dbReference type="CDD" id="cd00158">
    <property type="entry name" value="RHOD"/>
    <property type="match status" value="1"/>
</dbReference>
<name>A0ABW3DB41_9BACL</name>
<dbReference type="SUPFAM" id="SSF52821">
    <property type="entry name" value="Rhodanese/Cell cycle control phosphatase"/>
    <property type="match status" value="1"/>
</dbReference>
<dbReference type="PANTHER" id="PTHR43031">
    <property type="entry name" value="FAD-DEPENDENT OXIDOREDUCTASE"/>
    <property type="match status" value="1"/>
</dbReference>
<accession>A0ABW3DB41</accession>
<organism evidence="2 3">
    <name type="scientific">Paenibacillus residui</name>
    <dbReference type="NCBI Taxonomy" id="629724"/>
    <lineage>
        <taxon>Bacteria</taxon>
        <taxon>Bacillati</taxon>
        <taxon>Bacillota</taxon>
        <taxon>Bacilli</taxon>
        <taxon>Bacillales</taxon>
        <taxon>Paenibacillaceae</taxon>
        <taxon>Paenibacillus</taxon>
    </lineage>
</organism>
<sequence>MDTITPSEVKERLSKGEKLNLLDVREDEEIAQGAIPGVQHIPLGELPERYREIPQADEIIVICRSGNRSGKACEYLASVGVTGLKNMVGGMLEWEKL</sequence>
<dbReference type="SMART" id="SM00450">
    <property type="entry name" value="RHOD"/>
    <property type="match status" value="1"/>
</dbReference>
<dbReference type="RefSeq" id="WP_144933612.1">
    <property type="nucleotide sequence ID" value="NZ_JBHTIU010000036.1"/>
</dbReference>
<dbReference type="PANTHER" id="PTHR43031:SF17">
    <property type="entry name" value="SULFURTRANSFERASE YTWF-RELATED"/>
    <property type="match status" value="1"/>
</dbReference>
<dbReference type="Proteomes" id="UP001597120">
    <property type="component" value="Unassembled WGS sequence"/>
</dbReference>
<evidence type="ECO:0000259" key="1">
    <source>
        <dbReference type="PROSITE" id="PS50206"/>
    </source>
</evidence>
<gene>
    <name evidence="2" type="ORF">ACFQ03_11550</name>
</gene>
<dbReference type="InterPro" id="IPR050229">
    <property type="entry name" value="GlpE_sulfurtransferase"/>
</dbReference>
<dbReference type="Gene3D" id="3.40.250.10">
    <property type="entry name" value="Rhodanese-like domain"/>
    <property type="match status" value="1"/>
</dbReference>
<evidence type="ECO:0000313" key="2">
    <source>
        <dbReference type="EMBL" id="MFD0869789.1"/>
    </source>
</evidence>
<feature type="domain" description="Rhodanese" evidence="1">
    <location>
        <begin position="15"/>
        <end position="96"/>
    </location>
</feature>
<reference evidence="3" key="1">
    <citation type="journal article" date="2019" name="Int. J. Syst. Evol. Microbiol.">
        <title>The Global Catalogue of Microorganisms (GCM) 10K type strain sequencing project: providing services to taxonomists for standard genome sequencing and annotation.</title>
        <authorList>
            <consortium name="The Broad Institute Genomics Platform"/>
            <consortium name="The Broad Institute Genome Sequencing Center for Infectious Disease"/>
            <person name="Wu L."/>
            <person name="Ma J."/>
        </authorList>
    </citation>
    <scope>NUCLEOTIDE SEQUENCE [LARGE SCALE GENOMIC DNA]</scope>
    <source>
        <strain evidence="3">CCUG 57263</strain>
    </source>
</reference>
<keyword evidence="3" id="KW-1185">Reference proteome</keyword>
<dbReference type="Pfam" id="PF00581">
    <property type="entry name" value="Rhodanese"/>
    <property type="match status" value="1"/>
</dbReference>
<dbReference type="InterPro" id="IPR001763">
    <property type="entry name" value="Rhodanese-like_dom"/>
</dbReference>
<dbReference type="InterPro" id="IPR036873">
    <property type="entry name" value="Rhodanese-like_dom_sf"/>
</dbReference>
<evidence type="ECO:0000313" key="3">
    <source>
        <dbReference type="Proteomes" id="UP001597120"/>
    </source>
</evidence>
<dbReference type="EMBL" id="JBHTIU010000036">
    <property type="protein sequence ID" value="MFD0869789.1"/>
    <property type="molecule type" value="Genomic_DNA"/>
</dbReference>
<dbReference type="PROSITE" id="PS50206">
    <property type="entry name" value="RHODANESE_3"/>
    <property type="match status" value="1"/>
</dbReference>
<protein>
    <submittedName>
        <fullName evidence="2">Rhodanese-like domain-containing protein</fullName>
    </submittedName>
</protein>